<evidence type="ECO:0000313" key="1">
    <source>
        <dbReference type="EMBL" id="MBA9088840.1"/>
    </source>
</evidence>
<dbReference type="Pfam" id="PF20648">
    <property type="entry name" value="DUF6809"/>
    <property type="match status" value="1"/>
</dbReference>
<dbReference type="InterPro" id="IPR049215">
    <property type="entry name" value="DUF6809"/>
</dbReference>
<dbReference type="EMBL" id="JACJIP010000076">
    <property type="protein sequence ID" value="MBA9088840.1"/>
    <property type="molecule type" value="Genomic_DNA"/>
</dbReference>
<gene>
    <name evidence="1" type="ORF">FHR92_005385</name>
</gene>
<dbReference type="Proteomes" id="UP000567067">
    <property type="component" value="Unassembled WGS sequence"/>
</dbReference>
<reference evidence="1 2" key="1">
    <citation type="submission" date="2020-08" db="EMBL/GenBank/DDBJ databases">
        <title>Genomic Encyclopedia of Type Strains, Phase III (KMG-III): the genomes of soil and plant-associated and newly described type strains.</title>
        <authorList>
            <person name="Whitman W."/>
        </authorList>
    </citation>
    <scope>NUCLEOTIDE SEQUENCE [LARGE SCALE GENOMIC DNA]</scope>
    <source>
        <strain evidence="1 2">CECT 8693</strain>
    </source>
</reference>
<accession>A0A7W3SZ31</accession>
<name>A0A7W3SZ31_9BACL</name>
<comment type="caution">
    <text evidence="1">The sequence shown here is derived from an EMBL/GenBank/DDBJ whole genome shotgun (WGS) entry which is preliminary data.</text>
</comment>
<organism evidence="1 2">
    <name type="scientific">Fontibacillus solani</name>
    <dbReference type="NCBI Taxonomy" id="1572857"/>
    <lineage>
        <taxon>Bacteria</taxon>
        <taxon>Bacillati</taxon>
        <taxon>Bacillota</taxon>
        <taxon>Bacilli</taxon>
        <taxon>Bacillales</taxon>
        <taxon>Paenibacillaceae</taxon>
        <taxon>Fontibacillus</taxon>
    </lineage>
</organism>
<proteinExistence type="predicted"/>
<dbReference type="AlphaFoldDB" id="A0A7W3SZ31"/>
<keyword evidence="2" id="KW-1185">Reference proteome</keyword>
<evidence type="ECO:0000313" key="2">
    <source>
        <dbReference type="Proteomes" id="UP000567067"/>
    </source>
</evidence>
<protein>
    <submittedName>
        <fullName evidence="1">Uncharacterized protein</fullName>
    </submittedName>
</protein>
<dbReference type="RefSeq" id="WP_182540675.1">
    <property type="nucleotide sequence ID" value="NZ_JACJIP010000076.1"/>
</dbReference>
<sequence length="95" mass="10917">MKKIIEEIYYGNLNPEEHIVPTNPDYRPLNRKISELKDEAKKRLAKSDFEIVEQIFDLIGESNSMLTNSTFVQGFRMGALVMIDVFCGEGKGFKE</sequence>